<reference evidence="1" key="1">
    <citation type="submission" date="2023-07" db="EMBL/GenBank/DDBJ databases">
        <title>draft genome sequence of fig (Ficus carica).</title>
        <authorList>
            <person name="Takahashi T."/>
            <person name="Nishimura K."/>
        </authorList>
    </citation>
    <scope>NUCLEOTIDE SEQUENCE</scope>
</reference>
<sequence>MKFPTLNGVDIFKGNQERASKYYVEAVNKLCYQVPQPAVVTTIFKIDEIDTPTTKLNR</sequence>
<evidence type="ECO:0000313" key="1">
    <source>
        <dbReference type="EMBL" id="GMN64221.1"/>
    </source>
</evidence>
<comment type="caution">
    <text evidence="1">The sequence shown here is derived from an EMBL/GenBank/DDBJ whole genome shotgun (WGS) entry which is preliminary data.</text>
</comment>
<protein>
    <submittedName>
        <fullName evidence="1">Uncharacterized protein</fullName>
    </submittedName>
</protein>
<accession>A0AA88J902</accession>
<dbReference type="Proteomes" id="UP001187192">
    <property type="component" value="Unassembled WGS sequence"/>
</dbReference>
<dbReference type="AlphaFoldDB" id="A0AA88J902"/>
<evidence type="ECO:0000313" key="2">
    <source>
        <dbReference type="Proteomes" id="UP001187192"/>
    </source>
</evidence>
<dbReference type="EMBL" id="BTGU01000172">
    <property type="protein sequence ID" value="GMN64221.1"/>
    <property type="molecule type" value="Genomic_DNA"/>
</dbReference>
<proteinExistence type="predicted"/>
<keyword evidence="2" id="KW-1185">Reference proteome</keyword>
<organism evidence="1 2">
    <name type="scientific">Ficus carica</name>
    <name type="common">Common fig</name>
    <dbReference type="NCBI Taxonomy" id="3494"/>
    <lineage>
        <taxon>Eukaryota</taxon>
        <taxon>Viridiplantae</taxon>
        <taxon>Streptophyta</taxon>
        <taxon>Embryophyta</taxon>
        <taxon>Tracheophyta</taxon>
        <taxon>Spermatophyta</taxon>
        <taxon>Magnoliopsida</taxon>
        <taxon>eudicotyledons</taxon>
        <taxon>Gunneridae</taxon>
        <taxon>Pentapetalae</taxon>
        <taxon>rosids</taxon>
        <taxon>fabids</taxon>
        <taxon>Rosales</taxon>
        <taxon>Moraceae</taxon>
        <taxon>Ficeae</taxon>
        <taxon>Ficus</taxon>
    </lineage>
</organism>
<gene>
    <name evidence="1" type="ORF">TIFTF001_033305</name>
</gene>
<name>A0AA88J902_FICCA</name>